<gene>
    <name evidence="1" type="ORF">NCS57_00707800</name>
</gene>
<accession>A0ACC0QXQ0</accession>
<evidence type="ECO:0000313" key="1">
    <source>
        <dbReference type="EMBL" id="KAI8668946.1"/>
    </source>
</evidence>
<proteinExistence type="predicted"/>
<reference evidence="1" key="1">
    <citation type="submission" date="2022-06" db="EMBL/GenBank/DDBJ databases">
        <title>Fusarium solani species complex genomes reveal bases of compartmentalisation and animal pathogenesis.</title>
        <authorList>
            <person name="Tsai I.J."/>
        </authorList>
    </citation>
    <scope>NUCLEOTIDE SEQUENCE</scope>
    <source>
        <strain evidence="1">Fu6.1</strain>
    </source>
</reference>
<name>A0ACC0QXQ0_9HYPO</name>
<evidence type="ECO:0000313" key="2">
    <source>
        <dbReference type="Proteomes" id="UP001065298"/>
    </source>
</evidence>
<keyword evidence="2" id="KW-1185">Reference proteome</keyword>
<dbReference type="Proteomes" id="UP001065298">
    <property type="component" value="Chromosome 5"/>
</dbReference>
<dbReference type="EMBL" id="CM046507">
    <property type="protein sequence ID" value="KAI8668946.1"/>
    <property type="molecule type" value="Genomic_DNA"/>
</dbReference>
<organism evidence="1 2">
    <name type="scientific">Fusarium keratoplasticum</name>
    <dbReference type="NCBI Taxonomy" id="1328300"/>
    <lineage>
        <taxon>Eukaryota</taxon>
        <taxon>Fungi</taxon>
        <taxon>Dikarya</taxon>
        <taxon>Ascomycota</taxon>
        <taxon>Pezizomycotina</taxon>
        <taxon>Sordariomycetes</taxon>
        <taxon>Hypocreomycetidae</taxon>
        <taxon>Hypocreales</taxon>
        <taxon>Nectriaceae</taxon>
        <taxon>Fusarium</taxon>
        <taxon>Fusarium solani species complex</taxon>
    </lineage>
</organism>
<sequence>MFLPRLRVLGRVAHQAHRTIRQCGSTVALCHVSSISNSAPSNDSKRSVFQYKPLTHPRQIRLLYRTSEDSSGAAVEEPAYTLEHVNLDDDPPFIAISYVWGSDELTDKITVNGSEARVTNSLYHAVKGVFSHSRDVCPYFPGKRMALWVDGLCINQRHDEEKNAQVSLMSEIYRKASMVTLYAAKEGVVPDGALELARKCCEWLDSHLDDDPAEWTPKLADPKSLVELGFPPEGHESYAALRHMFSLPWSRRAWIVQEVSMASEVVVIIGKSTFRWEPLEQLVASASGGMLPAACFYPPEDGEDELIGGRPGVGYVLNQALVRYFSHTDEGEPAMELYELLGGCHSLASSNPKDKVYAFLGMAKDRQQLGITPQYSFPDRQVYIDTAARILKNAKSLHLLSDVLPGKALDLPSWVPDWSSHNFDDGSTVDTSTTRDEGQYQADGHQSAHVRFNDDDTEFTTQGIIFDQLCLILPADNYGQHNPTYPGVAESSSAAEETFYTLIGNVQTALESECERMGVSAYPGKGGMKEAFWRTLVLNKGDVGSKEAGPEYESYYDAQVKFQGVRFMEECGHKVPGVDEEVIVRAIRFANTMRRTSRLRPVGLTRKGYIGSVPKNSRVNDEVGILRGGRVPFILRRLDQGSRFSFVGDAYVHGIMRGEAWEKARDEDKIDITLV</sequence>
<comment type="caution">
    <text evidence="1">The sequence shown here is derived from an EMBL/GenBank/DDBJ whole genome shotgun (WGS) entry which is preliminary data.</text>
</comment>
<protein>
    <submittedName>
        <fullName evidence="1">HET domain-containing protein</fullName>
    </submittedName>
</protein>